<keyword evidence="7" id="KW-0658">Purine biosynthesis</keyword>
<comment type="caution">
    <text evidence="13">The sequence shown here is derived from an EMBL/GenBank/DDBJ whole genome shotgun (WGS) entry which is preliminary data.</text>
</comment>
<dbReference type="FunFam" id="3.30.200.20:FF:000183">
    <property type="entry name" value="Probable multifunctional protein ADE2"/>
    <property type="match status" value="1"/>
</dbReference>
<gene>
    <name evidence="13" type="ORF">CHS0354_041918</name>
</gene>
<protein>
    <recommendedName>
        <fullName evidence="12">PurE domain-containing protein</fullName>
    </recommendedName>
</protein>
<dbReference type="InterPro" id="IPR033626">
    <property type="entry name" value="PurE_classII"/>
</dbReference>
<sequence length="423" mass="46899">MSTKEIKIGSKVIEGKTKIVYDIPDQPDKVLIQSKDRITAGDGEKAHDMMGKAAISTATTSAILELLNNAGIKTHFISQHKDTAFIAYKCDMIPLEWVTRRVATGSFLKRNLGVKEGYRFSPPKLETFFKDDANHDPQWSYEQCVAAKLVRGGIEIGPAELDIMGKTTVTVFEILERFWASQDCSLIDMKIEFGVKHDTGEILVADVIDSDSWRLWPAGDRRLMKDKQVYRELKEVTQEALDTVKRNFEWVAERVTKLNPRPLVRAVVIMGSPTDMDHSEKIQKACKSYGVPCELRVSSAHKGTDATLQILQEYEGEGIPTVFIAVAGRSNGLGPVLSGNATWPVINCPPVSADWGSQDIWSSLRLPSGLGCCTVMSPESAGLCAAQILSLTDHVIWSHVRANQLNTWIGLKLADKKIKSDRK</sequence>
<dbReference type="Pfam" id="PF00731">
    <property type="entry name" value="AIRC"/>
    <property type="match status" value="1"/>
</dbReference>
<evidence type="ECO:0000256" key="7">
    <source>
        <dbReference type="ARBA" id="ARBA00022755"/>
    </source>
</evidence>
<dbReference type="GO" id="GO:0016831">
    <property type="term" value="F:carboxy-lyase activity"/>
    <property type="evidence" value="ECO:0007669"/>
    <property type="project" value="UniProtKB-KW"/>
</dbReference>
<dbReference type="HAMAP" id="MF_02045">
    <property type="entry name" value="PurE_classII"/>
    <property type="match status" value="1"/>
</dbReference>
<dbReference type="PANTHER" id="PTHR43599:SF3">
    <property type="entry name" value="SI:DKEY-6E2.2"/>
    <property type="match status" value="1"/>
</dbReference>
<dbReference type="InterPro" id="IPR028923">
    <property type="entry name" value="SAICAR_synt/ADE2_N"/>
</dbReference>
<keyword evidence="9" id="KW-0067">ATP-binding</keyword>
<dbReference type="SMART" id="SM01001">
    <property type="entry name" value="AIRC"/>
    <property type="match status" value="1"/>
</dbReference>
<keyword evidence="8" id="KW-0210">Decarboxylase</keyword>
<dbReference type="InterPro" id="IPR018236">
    <property type="entry name" value="SAICAR_synthetase_CS"/>
</dbReference>
<evidence type="ECO:0000256" key="8">
    <source>
        <dbReference type="ARBA" id="ARBA00022793"/>
    </source>
</evidence>
<dbReference type="GO" id="GO:0005829">
    <property type="term" value="C:cytosol"/>
    <property type="evidence" value="ECO:0007669"/>
    <property type="project" value="TreeGrafter"/>
</dbReference>
<organism evidence="13 14">
    <name type="scientific">Potamilus streckersoni</name>
    <dbReference type="NCBI Taxonomy" id="2493646"/>
    <lineage>
        <taxon>Eukaryota</taxon>
        <taxon>Metazoa</taxon>
        <taxon>Spiralia</taxon>
        <taxon>Lophotrochozoa</taxon>
        <taxon>Mollusca</taxon>
        <taxon>Bivalvia</taxon>
        <taxon>Autobranchia</taxon>
        <taxon>Heteroconchia</taxon>
        <taxon>Palaeoheterodonta</taxon>
        <taxon>Unionida</taxon>
        <taxon>Unionoidea</taxon>
        <taxon>Unionidae</taxon>
        <taxon>Ambleminae</taxon>
        <taxon>Lampsilini</taxon>
        <taxon>Potamilus</taxon>
    </lineage>
</organism>
<evidence type="ECO:0000256" key="1">
    <source>
        <dbReference type="ARBA" id="ARBA00004672"/>
    </source>
</evidence>
<dbReference type="InterPro" id="IPR000031">
    <property type="entry name" value="PurE_dom"/>
</dbReference>
<comment type="pathway">
    <text evidence="1">Purine metabolism; IMP biosynthesis via de novo pathway; 5-amino-1-(5-phospho-D-ribosyl)imidazole-4-carboxamide from 5-amino-1-(5-phospho-D-ribosyl)imidazole-4-carboxylate: step 1/2.</text>
</comment>
<evidence type="ECO:0000313" key="13">
    <source>
        <dbReference type="EMBL" id="KAK3597494.1"/>
    </source>
</evidence>
<comment type="similarity">
    <text evidence="3">In the C-terminal section; belongs to the AIR carboxylase family. Class II subfamily.</text>
</comment>
<dbReference type="FunFam" id="3.30.470.20:FF:000020">
    <property type="entry name" value="Probable multifunctional protein ADE2"/>
    <property type="match status" value="1"/>
</dbReference>
<dbReference type="Pfam" id="PF01259">
    <property type="entry name" value="SAICAR_synt"/>
    <property type="match status" value="1"/>
</dbReference>
<dbReference type="InterPro" id="IPR050089">
    <property type="entry name" value="SAICAR_synthetase"/>
</dbReference>
<dbReference type="PROSITE" id="PS01058">
    <property type="entry name" value="SAICAR_SYNTHETASE_2"/>
    <property type="match status" value="1"/>
</dbReference>
<name>A0AAE0W1B8_9BIVA</name>
<dbReference type="GO" id="GO:0006189">
    <property type="term" value="P:'de novo' IMP biosynthetic process"/>
    <property type="evidence" value="ECO:0007669"/>
    <property type="project" value="InterPro"/>
</dbReference>
<reference evidence="13" key="2">
    <citation type="journal article" date="2021" name="Genome Biol. Evol.">
        <title>Developing a high-quality reference genome for a parasitic bivalve with doubly uniparental inheritance (Bivalvia: Unionida).</title>
        <authorList>
            <person name="Smith C.H."/>
        </authorList>
    </citation>
    <scope>NUCLEOTIDE SEQUENCE</scope>
    <source>
        <strain evidence="13">CHS0354</strain>
        <tissue evidence="13">Mantle</tissue>
    </source>
</reference>
<keyword evidence="5" id="KW-0436">Ligase</keyword>
<comment type="pathway">
    <text evidence="2">Purine metabolism; IMP biosynthesis via de novo pathway; 5-amino-1-(5-phospho-D-ribosyl)imidazole-4-carboxylate from 5-amino-1-(5-phospho-D-ribosyl)imidazole (carboxylase route): step 1/1.</text>
</comment>
<evidence type="ECO:0000256" key="6">
    <source>
        <dbReference type="ARBA" id="ARBA00022741"/>
    </source>
</evidence>
<dbReference type="Gene3D" id="3.40.50.1970">
    <property type="match status" value="1"/>
</dbReference>
<evidence type="ECO:0000256" key="11">
    <source>
        <dbReference type="ARBA" id="ARBA00023268"/>
    </source>
</evidence>
<dbReference type="EMBL" id="JAEAOA010002351">
    <property type="protein sequence ID" value="KAK3597494.1"/>
    <property type="molecule type" value="Genomic_DNA"/>
</dbReference>
<evidence type="ECO:0000256" key="5">
    <source>
        <dbReference type="ARBA" id="ARBA00022598"/>
    </source>
</evidence>
<keyword evidence="6" id="KW-0547">Nucleotide-binding</keyword>
<keyword evidence="11" id="KW-0511">Multifunctional enzyme</keyword>
<dbReference type="PANTHER" id="PTHR43599">
    <property type="entry name" value="MULTIFUNCTIONAL PROTEIN ADE2"/>
    <property type="match status" value="1"/>
</dbReference>
<dbReference type="FunFam" id="3.40.50.1970:FF:000006">
    <property type="entry name" value="Probable multifunctional protein ADE2"/>
    <property type="match status" value="1"/>
</dbReference>
<dbReference type="Proteomes" id="UP001195483">
    <property type="component" value="Unassembled WGS sequence"/>
</dbReference>
<dbReference type="SUPFAM" id="SSF56104">
    <property type="entry name" value="SAICAR synthase-like"/>
    <property type="match status" value="1"/>
</dbReference>
<evidence type="ECO:0000256" key="4">
    <source>
        <dbReference type="ARBA" id="ARBA00011020"/>
    </source>
</evidence>
<dbReference type="PROSITE" id="PS01057">
    <property type="entry name" value="SAICAR_SYNTHETASE_1"/>
    <property type="match status" value="1"/>
</dbReference>
<evidence type="ECO:0000256" key="10">
    <source>
        <dbReference type="ARBA" id="ARBA00023239"/>
    </source>
</evidence>
<dbReference type="Gene3D" id="3.30.200.20">
    <property type="entry name" value="Phosphorylase Kinase, domain 1"/>
    <property type="match status" value="1"/>
</dbReference>
<keyword evidence="14" id="KW-1185">Reference proteome</keyword>
<feature type="domain" description="PurE" evidence="12">
    <location>
        <begin position="264"/>
        <end position="411"/>
    </location>
</feature>
<dbReference type="Gene3D" id="3.30.470.20">
    <property type="entry name" value="ATP-grasp fold, B domain"/>
    <property type="match status" value="1"/>
</dbReference>
<evidence type="ECO:0000256" key="2">
    <source>
        <dbReference type="ARBA" id="ARBA00004747"/>
    </source>
</evidence>
<dbReference type="GO" id="GO:0004639">
    <property type="term" value="F:phosphoribosylaminoimidazolesuccinocarboxamide synthase activity"/>
    <property type="evidence" value="ECO:0007669"/>
    <property type="project" value="InterPro"/>
</dbReference>
<evidence type="ECO:0000313" key="14">
    <source>
        <dbReference type="Proteomes" id="UP001195483"/>
    </source>
</evidence>
<dbReference type="HAMAP" id="MF_00137">
    <property type="entry name" value="SAICAR_synth"/>
    <property type="match status" value="1"/>
</dbReference>
<proteinExistence type="inferred from homology"/>
<reference evidence="13" key="1">
    <citation type="journal article" date="2021" name="Genome Biol. Evol.">
        <title>A High-Quality Reference Genome for a Parasitic Bivalve with Doubly Uniparental Inheritance (Bivalvia: Unionida).</title>
        <authorList>
            <person name="Smith C.H."/>
        </authorList>
    </citation>
    <scope>NUCLEOTIDE SEQUENCE</scope>
    <source>
        <strain evidence="13">CHS0354</strain>
    </source>
</reference>
<dbReference type="SUPFAM" id="SSF52255">
    <property type="entry name" value="N5-CAIR mutase (phosphoribosylaminoimidazole carboxylase, PurE)"/>
    <property type="match status" value="1"/>
</dbReference>
<evidence type="ECO:0000256" key="9">
    <source>
        <dbReference type="ARBA" id="ARBA00022840"/>
    </source>
</evidence>
<reference evidence="13" key="3">
    <citation type="submission" date="2023-05" db="EMBL/GenBank/DDBJ databases">
        <authorList>
            <person name="Smith C.H."/>
        </authorList>
    </citation>
    <scope>NUCLEOTIDE SEQUENCE</scope>
    <source>
        <strain evidence="13">CHS0354</strain>
        <tissue evidence="13">Mantle</tissue>
    </source>
</reference>
<comment type="similarity">
    <text evidence="4">In the N-terminal section; belongs to the SAICAR synthetase family.</text>
</comment>
<evidence type="ECO:0000259" key="12">
    <source>
        <dbReference type="SMART" id="SM01001"/>
    </source>
</evidence>
<accession>A0AAE0W1B8</accession>
<dbReference type="CDD" id="cd01416">
    <property type="entry name" value="SAICAR_synt_Ade5"/>
    <property type="match status" value="1"/>
</dbReference>
<dbReference type="AlphaFoldDB" id="A0AAE0W1B8"/>
<dbReference type="GO" id="GO:0005524">
    <property type="term" value="F:ATP binding"/>
    <property type="evidence" value="ECO:0007669"/>
    <property type="project" value="UniProtKB-KW"/>
</dbReference>
<evidence type="ECO:0000256" key="3">
    <source>
        <dbReference type="ARBA" id="ARBA00010478"/>
    </source>
</evidence>
<keyword evidence="10" id="KW-0456">Lyase</keyword>